<evidence type="ECO:0008006" key="3">
    <source>
        <dbReference type="Google" id="ProtNLM"/>
    </source>
</evidence>
<organism evidence="1 2">
    <name type="scientific">Lysinibacillus louembei</name>
    <dbReference type="NCBI Taxonomy" id="1470088"/>
    <lineage>
        <taxon>Bacteria</taxon>
        <taxon>Bacillati</taxon>
        <taxon>Bacillota</taxon>
        <taxon>Bacilli</taxon>
        <taxon>Bacillales</taxon>
        <taxon>Bacillaceae</taxon>
        <taxon>Lysinibacillus</taxon>
    </lineage>
</organism>
<reference evidence="1 2" key="1">
    <citation type="submission" date="2023-09" db="EMBL/GenBank/DDBJ databases">
        <authorList>
            <person name="Page C.A."/>
            <person name="Perez-Diaz I.M."/>
        </authorList>
    </citation>
    <scope>NUCLEOTIDE SEQUENCE [LARGE SCALE GENOMIC DNA]</scope>
    <source>
        <strain evidence="1 2">Ll15</strain>
    </source>
</reference>
<dbReference type="Proteomes" id="UP001322664">
    <property type="component" value="Chromosome"/>
</dbReference>
<dbReference type="RefSeq" id="WP_319836476.1">
    <property type="nucleotide sequence ID" value="NZ_CP137624.1"/>
</dbReference>
<evidence type="ECO:0000313" key="2">
    <source>
        <dbReference type="Proteomes" id="UP001322664"/>
    </source>
</evidence>
<sequence>MNILNNDINGKIKSDDQTIPQGKRVFWQQGGGDGERDYIDICIKFEVILNGPGYAGPLNDETIQILHDDGISKIAIADRKRFAFIMKSGDIVALKIGLQKIYAVGIVVGDYQWSDLFGDVDGWSIQHVRRVKWLWVAPKDSEGQYLPKDFKANVLKQGTTLLLDNPKVLQWIDSLHLDFTKKYEVKDLPAVDSKKVQIEEIAEFLYAKGTSSNSIERLVSAIDDLQMIAKWYKSVDYVSEFETESYLIIPLLRALGWTPQKMAVEWKNVDIAIFNRLPREDQNLIAVVEAKRKGKSCLMAYSQAYNYAKDKENCNRLIVSDGLRYGIFVKHQKKYKLHAYMNITDFRERYEIYDCAGIKEAIWAMTPDWHYDA</sequence>
<evidence type="ECO:0000313" key="1">
    <source>
        <dbReference type="EMBL" id="WPK11449.1"/>
    </source>
</evidence>
<accession>A0ABZ0RWN2</accession>
<keyword evidence="2" id="KW-1185">Reference proteome</keyword>
<protein>
    <recommendedName>
        <fullName evidence="3">Restriction endonuclease</fullName>
    </recommendedName>
</protein>
<name>A0ABZ0RWN2_9BACI</name>
<gene>
    <name evidence="1" type="ORF">R6U77_16375</name>
</gene>
<dbReference type="EMBL" id="CP137624">
    <property type="protein sequence ID" value="WPK11449.1"/>
    <property type="molecule type" value="Genomic_DNA"/>
</dbReference>
<proteinExistence type="predicted"/>